<accession>A0A0Q3PIW9</accession>
<keyword evidence="1" id="KW-0732">Signal</keyword>
<reference evidence="2 3" key="1">
    <citation type="submission" date="2015-10" db="EMBL/GenBank/DDBJ databases">
        <authorList>
            <person name="Gilbert D.G."/>
        </authorList>
    </citation>
    <scope>NUCLEOTIDE SEQUENCE [LARGE SCALE GENOMIC DNA]</scope>
    <source>
        <strain evidence="2">FVVF132</strain>
    </source>
</reference>
<sequence length="154" mass="17137">MNLVVVLRIVFLVHQGSMERHLVAKIIPCKQTHPLDLSLSIPCGMYMSSYMITVLVEDNGQQVRIVSCTAMPQSQCSAIISKELLSTTIILTVLVYASAYVNFSRNLAMIASYNEEFPEWAHYTTACVGLASLAFPLMGTQLMSNLDDRKEDMV</sequence>
<feature type="signal peptide" evidence="1">
    <location>
        <begin position="1"/>
        <end position="18"/>
    </location>
</feature>
<protein>
    <submittedName>
        <fullName evidence="2">Uncharacterized protein</fullName>
    </submittedName>
</protein>
<keyword evidence="3" id="KW-1185">Reference proteome</keyword>
<name>A0A0Q3PIW9_AMAAE</name>
<feature type="chain" id="PRO_5006206456" evidence="1">
    <location>
        <begin position="19"/>
        <end position="154"/>
    </location>
</feature>
<gene>
    <name evidence="2" type="ORF">AAES_88568</name>
</gene>
<proteinExistence type="predicted"/>
<evidence type="ECO:0000313" key="2">
    <source>
        <dbReference type="EMBL" id="KQK80851.1"/>
    </source>
</evidence>
<evidence type="ECO:0000313" key="3">
    <source>
        <dbReference type="Proteomes" id="UP000051836"/>
    </source>
</evidence>
<dbReference type="EMBL" id="LMAW01002504">
    <property type="protein sequence ID" value="KQK80851.1"/>
    <property type="molecule type" value="Genomic_DNA"/>
</dbReference>
<organism evidence="2 3">
    <name type="scientific">Amazona aestiva</name>
    <name type="common">Blue-fronted Amazon parrot</name>
    <dbReference type="NCBI Taxonomy" id="12930"/>
    <lineage>
        <taxon>Eukaryota</taxon>
        <taxon>Metazoa</taxon>
        <taxon>Chordata</taxon>
        <taxon>Craniata</taxon>
        <taxon>Vertebrata</taxon>
        <taxon>Euteleostomi</taxon>
        <taxon>Archelosauria</taxon>
        <taxon>Archosauria</taxon>
        <taxon>Dinosauria</taxon>
        <taxon>Saurischia</taxon>
        <taxon>Theropoda</taxon>
        <taxon>Coelurosauria</taxon>
        <taxon>Aves</taxon>
        <taxon>Neognathae</taxon>
        <taxon>Neoaves</taxon>
        <taxon>Telluraves</taxon>
        <taxon>Australaves</taxon>
        <taxon>Psittaciformes</taxon>
        <taxon>Psittacidae</taxon>
        <taxon>Amazona</taxon>
    </lineage>
</organism>
<dbReference type="AlphaFoldDB" id="A0A0Q3PIW9"/>
<comment type="caution">
    <text evidence="2">The sequence shown here is derived from an EMBL/GenBank/DDBJ whole genome shotgun (WGS) entry which is preliminary data.</text>
</comment>
<evidence type="ECO:0000256" key="1">
    <source>
        <dbReference type="SAM" id="SignalP"/>
    </source>
</evidence>
<dbReference type="Proteomes" id="UP000051836">
    <property type="component" value="Unassembled WGS sequence"/>
</dbReference>